<keyword evidence="13" id="KW-0040">ANK repeat</keyword>
<sequence length="1170" mass="134405">MGNTESNVASSVKKQTDTSSILLYKLVDLKGGGLFVDMMKRAAQTKQFAELDHALRTKVEPFLYNKGKGKWIPIEKLVLLRNKDRPRHKMLPPLKAMENPADYDIDKDMEDVDVDETKIDRSKYRLVCWSLSERGAVGETILHLCMLNATALHADLAKRLLRFYPNLINDIYISDEYYGENVLHIAIVNEDPAMVKYLLDSGADVHERCFGNFMCPEDQKASRYDSLDHEWVCVAPETTYSGYVYWGEYPLSFAACLGQEECYRLMLARGADPDKQDTNGNTVLHMLVIYEKQTTFDMAYEMGATLPIRNVQHLTPLTLSAKLARIEMFFHILNIEREIYWQIGSITCAAYPLSQVDTIDVNTGQISHNSALNLVVFGDKDEHLELMDGTLVDLLNAKWNTFVKDRFYRQFYLFCFYFILSLVSFTLRPGPSLTLENSVSSSEPTSNLSNPITSEINHIPRSLQITDLSESIARNLTISLLSEIKFNENSSVTLEKISLQLMSNMTTILKDVLLPIISTVDENETFNVSMDRPDTNSNSRVNRTWHNETQNVTNRINTIEDLLKLNSTIRTSINGGSVPPINATKNWWQNLMGECRLMHLGTPAAKIRIIAEILMEIAAALYIAAALREARFLGLNMFIENLMTAPSRVMFLFSCCILLSFPALRLICLDEVEDMLAVVVMLTTAPYFLFFCRGFKTVGPFVVMIYRMIMGDLLRFVSIYLVFVMGFSQAYYIIFLTFDNPNTPDGVDDSTTNPMPSPMESVMAMFLMSMTNFGDYYGAFERTEHETEAKILFVFYMAIVAILLVNMLIAMMGNTYQKIAETRNEWQRQWARIVLVVERGVSPAERLKKLMDYSQPMSDGRRALVLRLHQSEEDKEEMKEILEMKRTHDKLYKKRLAKMMKEKMSETGAVITRDSLIKERFGGNVAMNVGVGSLNKMSILKSKIDYKTLQDELYEALKADELYKLQNDAKIRAVEQRVPTYEHFRQMVNGAHLKPLESRDIKPKSGTLWNTLSTNRESKFLTPPYKSNEAKVIEEFTEHDIPKDYKTFIQMWKNTKDNKIKFLYLYNVRDILKEKIFHTEIPPVFLCDIISVCLEHKTQNYWNAEEVKTIIDILTSLSTCNRFDLAINFMTDHEKQNCSQLFQYLLDKSKSEDIALEKNIISLQGRYQIT</sequence>
<organism evidence="18 19">
    <name type="scientific">Odynerus spinipes</name>
    <dbReference type="NCBI Taxonomy" id="1348599"/>
    <lineage>
        <taxon>Eukaryota</taxon>
        <taxon>Metazoa</taxon>
        <taxon>Ecdysozoa</taxon>
        <taxon>Arthropoda</taxon>
        <taxon>Hexapoda</taxon>
        <taxon>Insecta</taxon>
        <taxon>Pterygota</taxon>
        <taxon>Neoptera</taxon>
        <taxon>Endopterygota</taxon>
        <taxon>Hymenoptera</taxon>
        <taxon>Apocrita</taxon>
        <taxon>Aculeata</taxon>
        <taxon>Vespoidea</taxon>
        <taxon>Vespidae</taxon>
        <taxon>Eumeninae</taxon>
        <taxon>Odynerus</taxon>
    </lineage>
</organism>
<evidence type="ECO:0000259" key="17">
    <source>
        <dbReference type="Pfam" id="PF15867"/>
    </source>
</evidence>
<reference evidence="18" key="2">
    <citation type="journal article" date="2023" name="Commun. Biol.">
        <title>Intrasexual cuticular hydrocarbon dimorphism in a wasp sheds light on hydrocarbon biosynthesis genes in Hymenoptera.</title>
        <authorList>
            <person name="Moris V.C."/>
            <person name="Podsiadlowski L."/>
            <person name="Martin S."/>
            <person name="Oeyen J.P."/>
            <person name="Donath A."/>
            <person name="Petersen M."/>
            <person name="Wilbrandt J."/>
            <person name="Misof B."/>
            <person name="Liedtke D."/>
            <person name="Thamm M."/>
            <person name="Scheiner R."/>
            <person name="Schmitt T."/>
            <person name="Niehuis O."/>
        </authorList>
    </citation>
    <scope>NUCLEOTIDE SEQUENCE</scope>
    <source>
        <strain evidence="18">GBR_01_08_01A</strain>
    </source>
</reference>
<evidence type="ECO:0000313" key="19">
    <source>
        <dbReference type="Proteomes" id="UP001258017"/>
    </source>
</evidence>
<dbReference type="GO" id="GO:0005262">
    <property type="term" value="F:calcium channel activity"/>
    <property type="evidence" value="ECO:0007669"/>
    <property type="project" value="UniProtKB-KW"/>
</dbReference>
<evidence type="ECO:0000256" key="5">
    <source>
        <dbReference type="ARBA" id="ARBA00022673"/>
    </source>
</evidence>
<evidence type="ECO:0000256" key="4">
    <source>
        <dbReference type="ARBA" id="ARBA00022568"/>
    </source>
</evidence>
<dbReference type="InterPro" id="IPR036770">
    <property type="entry name" value="Ankyrin_rpt-contain_sf"/>
</dbReference>
<evidence type="ECO:0000256" key="7">
    <source>
        <dbReference type="ARBA" id="ARBA00022737"/>
    </source>
</evidence>
<evidence type="ECO:0000259" key="15">
    <source>
        <dbReference type="Pfam" id="PF00520"/>
    </source>
</evidence>
<reference evidence="18" key="1">
    <citation type="submission" date="2021-08" db="EMBL/GenBank/DDBJ databases">
        <authorList>
            <person name="Misof B."/>
            <person name="Oliver O."/>
            <person name="Podsiadlowski L."/>
            <person name="Donath A."/>
            <person name="Peters R."/>
            <person name="Mayer C."/>
            <person name="Rust J."/>
            <person name="Gunkel S."/>
            <person name="Lesny P."/>
            <person name="Martin S."/>
            <person name="Oeyen J.P."/>
            <person name="Petersen M."/>
            <person name="Panagiotis P."/>
            <person name="Wilbrandt J."/>
            <person name="Tanja T."/>
        </authorList>
    </citation>
    <scope>NUCLEOTIDE SEQUENCE</scope>
    <source>
        <strain evidence="18">GBR_01_08_01A</strain>
        <tissue evidence="18">Thorax + abdomen</tissue>
    </source>
</reference>
<keyword evidence="7" id="KW-0677">Repeat</keyword>
<dbReference type="Pfam" id="PF00023">
    <property type="entry name" value="Ank"/>
    <property type="match status" value="1"/>
</dbReference>
<evidence type="ECO:0000313" key="18">
    <source>
        <dbReference type="EMBL" id="KAK2580740.1"/>
    </source>
</evidence>
<keyword evidence="2" id="KW-0813">Transport</keyword>
<evidence type="ECO:0000256" key="11">
    <source>
        <dbReference type="ARBA" id="ARBA00023136"/>
    </source>
</evidence>
<proteinExistence type="predicted"/>
<dbReference type="PANTHER" id="PTHR10582">
    <property type="entry name" value="TRANSIENT RECEPTOR POTENTIAL ION CHANNEL PROTEIN"/>
    <property type="match status" value="1"/>
</dbReference>
<evidence type="ECO:0000256" key="12">
    <source>
        <dbReference type="ARBA" id="ARBA00023303"/>
    </source>
</evidence>
<dbReference type="Pfam" id="PF15867">
    <property type="entry name" value="Dynein_attach_N"/>
    <property type="match status" value="1"/>
</dbReference>
<keyword evidence="11 14" id="KW-0472">Membrane</keyword>
<feature type="domain" description="RNA-polymerase II-associated protein 3-like C-terminal" evidence="16">
    <location>
        <begin position="1042"/>
        <end position="1135"/>
    </location>
</feature>
<keyword evidence="6 14" id="KW-0812">Transmembrane</keyword>
<keyword evidence="10" id="KW-0406">Ion transport</keyword>
<keyword evidence="8" id="KW-0106">Calcium</keyword>
<dbReference type="Pfam" id="PF00520">
    <property type="entry name" value="Ion_trans"/>
    <property type="match status" value="1"/>
</dbReference>
<feature type="repeat" description="ANK" evidence="13">
    <location>
        <begin position="178"/>
        <end position="210"/>
    </location>
</feature>
<dbReference type="InterPro" id="IPR002110">
    <property type="entry name" value="Ankyrin_rpt"/>
</dbReference>
<keyword evidence="5" id="KW-0107">Calcium channel</keyword>
<evidence type="ECO:0000256" key="2">
    <source>
        <dbReference type="ARBA" id="ARBA00022448"/>
    </source>
</evidence>
<feature type="domain" description="Dynein attachment factor N-terminal" evidence="17">
    <location>
        <begin position="944"/>
        <end position="1010"/>
    </location>
</feature>
<name>A0AAD9RJ93_9HYME</name>
<feature type="transmembrane region" description="Helical" evidence="14">
    <location>
        <begin position="609"/>
        <end position="628"/>
    </location>
</feature>
<dbReference type="SUPFAM" id="SSF48403">
    <property type="entry name" value="Ankyrin repeat"/>
    <property type="match status" value="1"/>
</dbReference>
<dbReference type="Pfam" id="PF12796">
    <property type="entry name" value="Ank_2"/>
    <property type="match status" value="1"/>
</dbReference>
<feature type="transmembrane region" description="Helical" evidence="14">
    <location>
        <begin position="675"/>
        <end position="692"/>
    </location>
</feature>
<evidence type="ECO:0000256" key="9">
    <source>
        <dbReference type="ARBA" id="ARBA00022989"/>
    </source>
</evidence>
<evidence type="ECO:0000259" key="16">
    <source>
        <dbReference type="Pfam" id="PF13877"/>
    </source>
</evidence>
<feature type="repeat" description="ANK" evidence="13">
    <location>
        <begin position="246"/>
        <end position="278"/>
    </location>
</feature>
<evidence type="ECO:0008006" key="20">
    <source>
        <dbReference type="Google" id="ProtNLM"/>
    </source>
</evidence>
<dbReference type="EMBL" id="JAIFRP010000047">
    <property type="protein sequence ID" value="KAK2580740.1"/>
    <property type="molecule type" value="Genomic_DNA"/>
</dbReference>
<feature type="transmembrane region" description="Helical" evidence="14">
    <location>
        <begin position="762"/>
        <end position="779"/>
    </location>
</feature>
<accession>A0AAD9RJ93</accession>
<dbReference type="AlphaFoldDB" id="A0AAD9RJ93"/>
<evidence type="ECO:0000256" key="6">
    <source>
        <dbReference type="ARBA" id="ARBA00022692"/>
    </source>
</evidence>
<dbReference type="GO" id="GO:0098703">
    <property type="term" value="P:calcium ion import across plasma membrane"/>
    <property type="evidence" value="ECO:0007669"/>
    <property type="project" value="TreeGrafter"/>
</dbReference>
<comment type="subcellular location">
    <subcellularLocation>
        <location evidence="1">Cell membrane</location>
        <topology evidence="1">Multi-pass membrane protein</topology>
    </subcellularLocation>
</comment>
<dbReference type="GO" id="GO:0034703">
    <property type="term" value="C:cation channel complex"/>
    <property type="evidence" value="ECO:0007669"/>
    <property type="project" value="UniProtKB-ARBA"/>
</dbReference>
<keyword evidence="12" id="KW-0407">Ion channel</keyword>
<dbReference type="InterPro" id="IPR024862">
    <property type="entry name" value="TRPV"/>
</dbReference>
<dbReference type="Proteomes" id="UP001258017">
    <property type="component" value="Unassembled WGS sequence"/>
</dbReference>
<keyword evidence="4" id="KW-0109">Calcium transport</keyword>
<dbReference type="FunFam" id="1.25.40.20:FF:000181">
    <property type="entry name" value="Nanchung, isoform A"/>
    <property type="match status" value="1"/>
</dbReference>
<feature type="transmembrane region" description="Helical" evidence="14">
    <location>
        <begin position="791"/>
        <end position="813"/>
    </location>
</feature>
<dbReference type="InterPro" id="IPR031733">
    <property type="entry name" value="Dynein_attach_N"/>
</dbReference>
<comment type="caution">
    <text evidence="18">The sequence shown here is derived from an EMBL/GenBank/DDBJ whole genome shotgun (WGS) entry which is preliminary data.</text>
</comment>
<feature type="transmembrane region" description="Helical" evidence="14">
    <location>
        <begin position="649"/>
        <end position="669"/>
    </location>
</feature>
<dbReference type="PROSITE" id="PS50088">
    <property type="entry name" value="ANK_REPEAT"/>
    <property type="match status" value="2"/>
</dbReference>
<evidence type="ECO:0000256" key="1">
    <source>
        <dbReference type="ARBA" id="ARBA00004651"/>
    </source>
</evidence>
<protein>
    <recommendedName>
        <fullName evidence="20">Transient receptor potential cation channel subfamily V member 5</fullName>
    </recommendedName>
</protein>
<evidence type="ECO:0000256" key="8">
    <source>
        <dbReference type="ARBA" id="ARBA00022837"/>
    </source>
</evidence>
<keyword evidence="3" id="KW-1003">Cell membrane</keyword>
<dbReference type="InterPro" id="IPR005821">
    <property type="entry name" value="Ion_trans_dom"/>
</dbReference>
<keyword evidence="9 14" id="KW-1133">Transmembrane helix</keyword>
<evidence type="ECO:0000256" key="13">
    <source>
        <dbReference type="PROSITE-ProRule" id="PRU00023"/>
    </source>
</evidence>
<feature type="domain" description="Ion transport" evidence="15">
    <location>
        <begin position="612"/>
        <end position="823"/>
    </location>
</feature>
<dbReference type="InterPro" id="IPR025986">
    <property type="entry name" value="RPAP3-like_C"/>
</dbReference>
<evidence type="ECO:0000256" key="10">
    <source>
        <dbReference type="ARBA" id="ARBA00023065"/>
    </source>
</evidence>
<dbReference type="PANTHER" id="PTHR10582:SF28">
    <property type="entry name" value="NANCHUNG, ISOFORM B"/>
    <property type="match status" value="1"/>
</dbReference>
<gene>
    <name evidence="18" type="ORF">KPH14_011367</name>
</gene>
<keyword evidence="19" id="KW-1185">Reference proteome</keyword>
<dbReference type="GO" id="GO:0005886">
    <property type="term" value="C:plasma membrane"/>
    <property type="evidence" value="ECO:0007669"/>
    <property type="project" value="UniProtKB-SubCell"/>
</dbReference>
<dbReference type="Gene3D" id="1.25.40.20">
    <property type="entry name" value="Ankyrin repeat-containing domain"/>
    <property type="match status" value="1"/>
</dbReference>
<dbReference type="Pfam" id="PF13877">
    <property type="entry name" value="RPAP3_C"/>
    <property type="match status" value="1"/>
</dbReference>
<dbReference type="PROSITE" id="PS50297">
    <property type="entry name" value="ANK_REP_REGION"/>
    <property type="match status" value="1"/>
</dbReference>
<feature type="transmembrane region" description="Helical" evidence="14">
    <location>
        <begin position="713"/>
        <end position="734"/>
    </location>
</feature>
<evidence type="ECO:0000256" key="3">
    <source>
        <dbReference type="ARBA" id="ARBA00022475"/>
    </source>
</evidence>
<evidence type="ECO:0000256" key="14">
    <source>
        <dbReference type="SAM" id="Phobius"/>
    </source>
</evidence>
<dbReference type="SMART" id="SM00248">
    <property type="entry name" value="ANK"/>
    <property type="match status" value="5"/>
</dbReference>